<keyword evidence="2" id="KW-0966">Cell projection</keyword>
<feature type="coiled-coil region" evidence="1">
    <location>
        <begin position="155"/>
        <end position="182"/>
    </location>
</feature>
<evidence type="ECO:0000313" key="2">
    <source>
        <dbReference type="EMBL" id="OLT60057.1"/>
    </source>
</evidence>
<evidence type="ECO:0000256" key="1">
    <source>
        <dbReference type="SAM" id="Coils"/>
    </source>
</evidence>
<dbReference type="RefSeq" id="WP_075899954.1">
    <property type="nucleotide sequence ID" value="NZ_MKZS01000001.1"/>
</dbReference>
<dbReference type="AlphaFoldDB" id="A0A1U7N273"/>
<reference evidence="2 3" key="1">
    <citation type="submission" date="2016-10" db="EMBL/GenBank/DDBJ databases">
        <title>Comparative genomics uncovers the prolific and rare metabolic potential of the cyanobacterial genus Moorea.</title>
        <authorList>
            <person name="Leao T."/>
            <person name="Castelao G."/>
            <person name="Korobeynikov A."/>
            <person name="Monroe E.A."/>
            <person name="Podell S."/>
            <person name="Glukhov E."/>
            <person name="Allen E."/>
            <person name="Gerwick W.H."/>
            <person name="Gerwick L."/>
        </authorList>
    </citation>
    <scope>NUCLEOTIDE SEQUENCE [LARGE SCALE GENOMIC DNA]</scope>
    <source>
        <strain evidence="2 3">PNG5-198</strain>
    </source>
</reference>
<keyword evidence="3" id="KW-1185">Reference proteome</keyword>
<organism evidence="2 3">
    <name type="scientific">Moorena bouillonii PNG</name>
    <dbReference type="NCBI Taxonomy" id="568701"/>
    <lineage>
        <taxon>Bacteria</taxon>
        <taxon>Bacillati</taxon>
        <taxon>Cyanobacteriota</taxon>
        <taxon>Cyanophyceae</taxon>
        <taxon>Coleofasciculales</taxon>
        <taxon>Coleofasciculaceae</taxon>
        <taxon>Moorena</taxon>
    </lineage>
</organism>
<name>A0A1U7N273_9CYAN</name>
<dbReference type="Proteomes" id="UP000186657">
    <property type="component" value="Unassembled WGS sequence"/>
</dbReference>
<accession>A0A1U7N273</accession>
<dbReference type="NCBIfam" id="TIGR01784">
    <property type="entry name" value="T_den_put_tspse"/>
    <property type="match status" value="1"/>
</dbReference>
<dbReference type="InterPro" id="IPR022573">
    <property type="entry name" value="DUF2887"/>
</dbReference>
<keyword evidence="1" id="KW-0175">Coiled coil</keyword>
<proteinExistence type="predicted"/>
<protein>
    <submittedName>
        <fullName evidence="2">Flagellar assembly protein H</fullName>
    </submittedName>
</protein>
<dbReference type="PANTHER" id="PTHR35586">
    <property type="entry name" value="SLL1691 PROTEIN"/>
    <property type="match status" value="1"/>
</dbReference>
<keyword evidence="2" id="KW-0969">Cilium</keyword>
<keyword evidence="2" id="KW-0282">Flagellum</keyword>
<comment type="caution">
    <text evidence="2">The sequence shown here is derived from an EMBL/GenBank/DDBJ whole genome shotgun (WGS) entry which is preliminary data.</text>
</comment>
<dbReference type="InterPro" id="IPR010106">
    <property type="entry name" value="RpnA"/>
</dbReference>
<evidence type="ECO:0000313" key="3">
    <source>
        <dbReference type="Proteomes" id="UP000186657"/>
    </source>
</evidence>
<gene>
    <name evidence="2" type="ORF">BJP37_14505</name>
</gene>
<dbReference type="PANTHER" id="PTHR35586:SF2">
    <property type="entry name" value="SLL1542 PROTEIN"/>
    <property type="match status" value="1"/>
</dbReference>
<sequence>MKTDTIFYRLFQSFPSIFFELINHSPTEAQAYQFASVEVKQLAFRIDGVFLPTTTTAQQPIYFVEVQFQRDSEFYSRFFTEIFMYLNKNKISNDWRGVVIYPSRNVDKGATQQYQELVDSPRVSRIYLDELAETSAPSVGIATVQLIVTEEDTAISLAQDLIQRTTEEIDNERQKRELLQLIETILVYKLPKLSRTEIEAMFSLSDLRQTKVYQEALAEGRLEGIQEGRLEGIQEGRLEGIQEGRLEGEIQGKLKSIPRLLALGLTVEQVAQALELEVELVKQVLQQSTDP</sequence>
<dbReference type="Pfam" id="PF11103">
    <property type="entry name" value="DUF2887"/>
    <property type="match status" value="1"/>
</dbReference>
<dbReference type="EMBL" id="MKZS01000001">
    <property type="protein sequence ID" value="OLT60057.1"/>
    <property type="molecule type" value="Genomic_DNA"/>
</dbReference>